<organism evidence="14 15">
    <name type="scientific">Sphaerisporangium rhizosphaerae</name>
    <dbReference type="NCBI Taxonomy" id="2269375"/>
    <lineage>
        <taxon>Bacteria</taxon>
        <taxon>Bacillati</taxon>
        <taxon>Actinomycetota</taxon>
        <taxon>Actinomycetes</taxon>
        <taxon>Streptosporangiales</taxon>
        <taxon>Streptosporangiaceae</taxon>
        <taxon>Sphaerisporangium</taxon>
    </lineage>
</organism>
<reference evidence="15" key="1">
    <citation type="journal article" date="2019" name="Int. J. Syst. Evol. Microbiol.">
        <title>The Global Catalogue of Microorganisms (GCM) 10K type strain sequencing project: providing services to taxonomists for standard genome sequencing and annotation.</title>
        <authorList>
            <consortium name="The Broad Institute Genomics Platform"/>
            <consortium name="The Broad Institute Genome Sequencing Center for Infectious Disease"/>
            <person name="Wu L."/>
            <person name="Ma J."/>
        </authorList>
    </citation>
    <scope>NUCLEOTIDE SEQUENCE [LARGE SCALE GENOMIC DNA]</scope>
    <source>
        <strain evidence="15">CECT 7649</strain>
    </source>
</reference>
<dbReference type="Pfam" id="PF02518">
    <property type="entry name" value="HATPase_c"/>
    <property type="match status" value="1"/>
</dbReference>
<dbReference type="InterPro" id="IPR011712">
    <property type="entry name" value="Sig_transdc_His_kin_sub3_dim/P"/>
</dbReference>
<evidence type="ECO:0000256" key="9">
    <source>
        <dbReference type="SAM" id="MobiDB-lite"/>
    </source>
</evidence>
<evidence type="ECO:0000256" key="3">
    <source>
        <dbReference type="ARBA" id="ARBA00022553"/>
    </source>
</evidence>
<evidence type="ECO:0000256" key="10">
    <source>
        <dbReference type="SAM" id="Phobius"/>
    </source>
</evidence>
<feature type="domain" description="DUF7134" evidence="13">
    <location>
        <begin position="11"/>
        <end position="165"/>
    </location>
</feature>
<keyword evidence="3" id="KW-0597">Phosphoprotein</keyword>
<evidence type="ECO:0000256" key="7">
    <source>
        <dbReference type="ARBA" id="ARBA00022840"/>
    </source>
</evidence>
<keyword evidence="5" id="KW-0547">Nucleotide-binding</keyword>
<dbReference type="RefSeq" id="WP_380825284.1">
    <property type="nucleotide sequence ID" value="NZ_JBHTCG010000004.1"/>
</dbReference>
<dbReference type="InterPro" id="IPR036890">
    <property type="entry name" value="HATPase_C_sf"/>
</dbReference>
<name>A0ABW2P224_9ACTN</name>
<feature type="transmembrane region" description="Helical" evidence="10">
    <location>
        <begin position="118"/>
        <end position="135"/>
    </location>
</feature>
<dbReference type="InterPro" id="IPR050482">
    <property type="entry name" value="Sensor_HK_TwoCompSys"/>
</dbReference>
<evidence type="ECO:0000256" key="1">
    <source>
        <dbReference type="ARBA" id="ARBA00000085"/>
    </source>
</evidence>
<dbReference type="InterPro" id="IPR055558">
    <property type="entry name" value="DUF7134"/>
</dbReference>
<feature type="domain" description="Signal transduction histidine kinase subgroup 3 dimerisation and phosphoacceptor" evidence="12">
    <location>
        <begin position="193"/>
        <end position="258"/>
    </location>
</feature>
<proteinExistence type="predicted"/>
<dbReference type="Gene3D" id="3.30.565.10">
    <property type="entry name" value="Histidine kinase-like ATPase, C-terminal domain"/>
    <property type="match status" value="1"/>
</dbReference>
<comment type="caution">
    <text evidence="14">The sequence shown here is derived from an EMBL/GenBank/DDBJ whole genome shotgun (WGS) entry which is preliminary data.</text>
</comment>
<feature type="transmembrane region" description="Helical" evidence="10">
    <location>
        <begin position="71"/>
        <end position="87"/>
    </location>
</feature>
<evidence type="ECO:0000256" key="4">
    <source>
        <dbReference type="ARBA" id="ARBA00022679"/>
    </source>
</evidence>
<evidence type="ECO:0000256" key="6">
    <source>
        <dbReference type="ARBA" id="ARBA00022777"/>
    </source>
</evidence>
<evidence type="ECO:0000256" key="8">
    <source>
        <dbReference type="ARBA" id="ARBA00023012"/>
    </source>
</evidence>
<feature type="region of interest" description="Disordered" evidence="9">
    <location>
        <begin position="342"/>
        <end position="364"/>
    </location>
</feature>
<feature type="compositionally biased region" description="Basic and acidic residues" evidence="9">
    <location>
        <begin position="342"/>
        <end position="355"/>
    </location>
</feature>
<dbReference type="Gene3D" id="1.20.5.1930">
    <property type="match status" value="1"/>
</dbReference>
<accession>A0ABW2P224</accession>
<sequence>MAISRSSLSAAWAGARPPVADASLGGVLAAVSLLALVLRARAEHMPPPGPAAVVLVLLITLPLAWRRRHPFWVNLAVGMGSAVYGATPLPDLVTPVPIGGVVALYSMAAWCENRRWSVAIGVLSGGAVMAVALAPATDSDALDLAFGVLSLGSAWVLGDSARIRRAYTAELEARTTWLARERDFEARRAVTAERARIARELHDVIAHHVSMMVVQAEAGPVAAERDGLAAGRAFDTISGIGRQALVEMRRLLGVLREETGDGGPSLAPQPGVAELPALVEQVRRTGLDATLRVEGDPVPLPAGVDLSAYRIVQEALTNVLKHAGHTRVRVRVRYDQDDLRVEVRDSGSGDERPVPDVDAAGGRPVASEGCSVLDGAAAGGTVGPGGPPVLDGRGTARGPVAPGGRRLLDGGVAGGSVASDRSAARGAGDGAEGLGQAVARGHGLAGMRERAQLFGGELAAGPGPGGGFTVAARLPIGGTR</sequence>
<evidence type="ECO:0000259" key="11">
    <source>
        <dbReference type="Pfam" id="PF02518"/>
    </source>
</evidence>
<dbReference type="PANTHER" id="PTHR24421">
    <property type="entry name" value="NITRATE/NITRITE SENSOR PROTEIN NARX-RELATED"/>
    <property type="match status" value="1"/>
</dbReference>
<dbReference type="PANTHER" id="PTHR24421:SF10">
    <property type="entry name" value="NITRATE_NITRITE SENSOR PROTEIN NARQ"/>
    <property type="match status" value="1"/>
</dbReference>
<keyword evidence="6 14" id="KW-0418">Kinase</keyword>
<evidence type="ECO:0000259" key="12">
    <source>
        <dbReference type="Pfam" id="PF07730"/>
    </source>
</evidence>
<dbReference type="Pfam" id="PF07730">
    <property type="entry name" value="HisKA_3"/>
    <property type="match status" value="1"/>
</dbReference>
<evidence type="ECO:0000256" key="2">
    <source>
        <dbReference type="ARBA" id="ARBA00012438"/>
    </source>
</evidence>
<keyword evidence="15" id="KW-1185">Reference proteome</keyword>
<keyword evidence="10" id="KW-0812">Transmembrane</keyword>
<dbReference type="EMBL" id="JBHTCG010000004">
    <property type="protein sequence ID" value="MFC7382140.1"/>
    <property type="molecule type" value="Genomic_DNA"/>
</dbReference>
<dbReference type="InterPro" id="IPR003594">
    <property type="entry name" value="HATPase_dom"/>
</dbReference>
<evidence type="ECO:0000259" key="13">
    <source>
        <dbReference type="Pfam" id="PF23539"/>
    </source>
</evidence>
<dbReference type="SUPFAM" id="SSF55874">
    <property type="entry name" value="ATPase domain of HSP90 chaperone/DNA topoisomerase II/histidine kinase"/>
    <property type="match status" value="2"/>
</dbReference>
<keyword evidence="8" id="KW-0902">Two-component regulatory system</keyword>
<evidence type="ECO:0000313" key="14">
    <source>
        <dbReference type="EMBL" id="MFC7382140.1"/>
    </source>
</evidence>
<keyword evidence="10" id="KW-1133">Transmembrane helix</keyword>
<feature type="transmembrane region" description="Helical" evidence="10">
    <location>
        <begin position="21"/>
        <end position="42"/>
    </location>
</feature>
<gene>
    <name evidence="14" type="ORF">ACFQSB_07965</name>
</gene>
<keyword evidence="10" id="KW-0472">Membrane</keyword>
<dbReference type="Proteomes" id="UP001596496">
    <property type="component" value="Unassembled WGS sequence"/>
</dbReference>
<evidence type="ECO:0000256" key="5">
    <source>
        <dbReference type="ARBA" id="ARBA00022741"/>
    </source>
</evidence>
<evidence type="ECO:0000313" key="15">
    <source>
        <dbReference type="Proteomes" id="UP001596496"/>
    </source>
</evidence>
<keyword evidence="4" id="KW-0808">Transferase</keyword>
<keyword evidence="7" id="KW-0067">ATP-binding</keyword>
<feature type="region of interest" description="Disordered" evidence="9">
    <location>
        <begin position="396"/>
        <end position="431"/>
    </location>
</feature>
<dbReference type="CDD" id="cd16917">
    <property type="entry name" value="HATPase_UhpB-NarQ-NarX-like"/>
    <property type="match status" value="1"/>
</dbReference>
<feature type="compositionally biased region" description="Low complexity" evidence="9">
    <location>
        <begin position="415"/>
        <end position="426"/>
    </location>
</feature>
<protein>
    <recommendedName>
        <fullName evidence="2">histidine kinase</fullName>
        <ecNumber evidence="2">2.7.13.3</ecNumber>
    </recommendedName>
</protein>
<dbReference type="GO" id="GO:0016301">
    <property type="term" value="F:kinase activity"/>
    <property type="evidence" value="ECO:0007669"/>
    <property type="project" value="UniProtKB-KW"/>
</dbReference>
<feature type="transmembrane region" description="Helical" evidence="10">
    <location>
        <begin position="93"/>
        <end position="111"/>
    </location>
</feature>
<dbReference type="EC" id="2.7.13.3" evidence="2"/>
<feature type="domain" description="Histidine kinase/HSP90-like ATPase" evidence="11">
    <location>
        <begin position="306"/>
        <end position="349"/>
    </location>
</feature>
<comment type="catalytic activity">
    <reaction evidence="1">
        <text>ATP + protein L-histidine = ADP + protein N-phospho-L-histidine.</text>
        <dbReference type="EC" id="2.7.13.3"/>
    </reaction>
</comment>
<dbReference type="Pfam" id="PF23539">
    <property type="entry name" value="DUF7134"/>
    <property type="match status" value="1"/>
</dbReference>
<feature type="transmembrane region" description="Helical" evidence="10">
    <location>
        <begin position="48"/>
        <end position="64"/>
    </location>
</feature>